<reference evidence="2 3" key="1">
    <citation type="submission" date="2018-12" db="EMBL/GenBank/DDBJ databases">
        <authorList>
            <person name="Sun L."/>
            <person name="Chen Z."/>
        </authorList>
    </citation>
    <scope>NUCLEOTIDE SEQUENCE [LARGE SCALE GENOMIC DNA]</scope>
    <source>
        <strain evidence="2 3">LMG 29736</strain>
    </source>
</reference>
<dbReference type="EMBL" id="QYTW02000006">
    <property type="protein sequence ID" value="RST60183.1"/>
    <property type="molecule type" value="Genomic_DNA"/>
</dbReference>
<proteinExistence type="predicted"/>
<dbReference type="RefSeq" id="WP_120117173.1">
    <property type="nucleotide sequence ID" value="NZ_QYTW02000006.1"/>
</dbReference>
<feature type="transmembrane region" description="Helical" evidence="1">
    <location>
        <begin position="29"/>
        <end position="49"/>
    </location>
</feature>
<protein>
    <submittedName>
        <fullName evidence="2">Uncharacterized protein</fullName>
    </submittedName>
</protein>
<accession>A0A429XAU1</accession>
<keyword evidence="1" id="KW-0812">Transmembrane</keyword>
<dbReference type="AlphaFoldDB" id="A0A429XAU1"/>
<evidence type="ECO:0000256" key="1">
    <source>
        <dbReference type="SAM" id="Phobius"/>
    </source>
</evidence>
<gene>
    <name evidence="2" type="ORF">D5F11_008995</name>
</gene>
<name>A0A429XAU1_SIMTE</name>
<comment type="caution">
    <text evidence="2">The sequence shown here is derived from an EMBL/GenBank/DDBJ whole genome shotgun (WGS) entry which is preliminary data.</text>
</comment>
<keyword evidence="1" id="KW-1133">Transmembrane helix</keyword>
<dbReference type="Proteomes" id="UP000287296">
    <property type="component" value="Unassembled WGS sequence"/>
</dbReference>
<organism evidence="2 3">
    <name type="scientific">Siminovitchia terrae</name>
    <name type="common">Bacillus terrae</name>
    <dbReference type="NCBI Taxonomy" id="1914933"/>
    <lineage>
        <taxon>Bacteria</taxon>
        <taxon>Bacillati</taxon>
        <taxon>Bacillota</taxon>
        <taxon>Bacilli</taxon>
        <taxon>Bacillales</taxon>
        <taxon>Bacillaceae</taxon>
        <taxon>Siminovitchia</taxon>
    </lineage>
</organism>
<sequence>MLHLFSVLLVCGVVLIGLGLTFNKATRIASYFVSVGLILVIVNGGLLIYEHENQKEENIKEFIVEEANRKYSTSDAHVTEKINDKKFEVVAGNKIFHAYISEREDSNVKFLEVGTFKEQKD</sequence>
<keyword evidence="1" id="KW-0472">Membrane</keyword>
<dbReference type="OrthoDB" id="9908029at2"/>
<evidence type="ECO:0000313" key="2">
    <source>
        <dbReference type="EMBL" id="RST60183.1"/>
    </source>
</evidence>
<evidence type="ECO:0000313" key="3">
    <source>
        <dbReference type="Proteomes" id="UP000287296"/>
    </source>
</evidence>